<name>A0AAE1KSN2_PETCI</name>
<sequence>MAADKNLHIVLPHTCAQIGKKFIEYSTVLLQTHSHSLGRQLGGGRGLWVQLWQRGKRGEGREESIMVERKREGEEKGGRREKEELRKEGGERKRN</sequence>
<dbReference type="Proteomes" id="UP001286313">
    <property type="component" value="Unassembled WGS sequence"/>
</dbReference>
<reference evidence="2" key="1">
    <citation type="submission" date="2023-10" db="EMBL/GenBank/DDBJ databases">
        <title>Genome assemblies of two species of porcelain crab, Petrolisthes cinctipes and Petrolisthes manimaculis (Anomura: Porcellanidae).</title>
        <authorList>
            <person name="Angst P."/>
        </authorList>
    </citation>
    <scope>NUCLEOTIDE SEQUENCE</scope>
    <source>
        <strain evidence="2">PB745_01</strain>
        <tissue evidence="2">Gill</tissue>
    </source>
</reference>
<comment type="caution">
    <text evidence="2">The sequence shown here is derived from an EMBL/GenBank/DDBJ whole genome shotgun (WGS) entry which is preliminary data.</text>
</comment>
<organism evidence="2 3">
    <name type="scientific">Petrolisthes cinctipes</name>
    <name type="common">Flat porcelain crab</name>
    <dbReference type="NCBI Taxonomy" id="88211"/>
    <lineage>
        <taxon>Eukaryota</taxon>
        <taxon>Metazoa</taxon>
        <taxon>Ecdysozoa</taxon>
        <taxon>Arthropoda</taxon>
        <taxon>Crustacea</taxon>
        <taxon>Multicrustacea</taxon>
        <taxon>Malacostraca</taxon>
        <taxon>Eumalacostraca</taxon>
        <taxon>Eucarida</taxon>
        <taxon>Decapoda</taxon>
        <taxon>Pleocyemata</taxon>
        <taxon>Anomura</taxon>
        <taxon>Galatheoidea</taxon>
        <taxon>Porcellanidae</taxon>
        <taxon>Petrolisthes</taxon>
    </lineage>
</organism>
<dbReference type="EMBL" id="JAWQEG010001141">
    <property type="protein sequence ID" value="KAK3882067.1"/>
    <property type="molecule type" value="Genomic_DNA"/>
</dbReference>
<protein>
    <submittedName>
        <fullName evidence="2">Uncharacterized protein</fullName>
    </submittedName>
</protein>
<evidence type="ECO:0000256" key="1">
    <source>
        <dbReference type="SAM" id="MobiDB-lite"/>
    </source>
</evidence>
<proteinExistence type="predicted"/>
<keyword evidence="3" id="KW-1185">Reference proteome</keyword>
<dbReference type="AlphaFoldDB" id="A0AAE1KSN2"/>
<gene>
    <name evidence="2" type="ORF">Pcinc_013550</name>
</gene>
<evidence type="ECO:0000313" key="2">
    <source>
        <dbReference type="EMBL" id="KAK3882067.1"/>
    </source>
</evidence>
<evidence type="ECO:0000313" key="3">
    <source>
        <dbReference type="Proteomes" id="UP001286313"/>
    </source>
</evidence>
<accession>A0AAE1KSN2</accession>
<feature type="region of interest" description="Disordered" evidence="1">
    <location>
        <begin position="57"/>
        <end position="95"/>
    </location>
</feature>